<organism evidence="1">
    <name type="scientific">Sesamum radiatum</name>
    <name type="common">Black benniseed</name>
    <dbReference type="NCBI Taxonomy" id="300843"/>
    <lineage>
        <taxon>Eukaryota</taxon>
        <taxon>Viridiplantae</taxon>
        <taxon>Streptophyta</taxon>
        <taxon>Embryophyta</taxon>
        <taxon>Tracheophyta</taxon>
        <taxon>Spermatophyta</taxon>
        <taxon>Magnoliopsida</taxon>
        <taxon>eudicotyledons</taxon>
        <taxon>Gunneridae</taxon>
        <taxon>Pentapetalae</taxon>
        <taxon>asterids</taxon>
        <taxon>lamiids</taxon>
        <taxon>Lamiales</taxon>
        <taxon>Pedaliaceae</taxon>
        <taxon>Sesamum</taxon>
    </lineage>
</organism>
<proteinExistence type="predicted"/>
<dbReference type="AlphaFoldDB" id="A0AAW2K424"/>
<sequence>MIEESVLTVLAWEASTSKAKGKGDGCWMRKNDGVVSGATNTLSAPVASLG</sequence>
<dbReference type="EMBL" id="JACGWJ010000030">
    <property type="protein sequence ID" value="KAL0301634.1"/>
    <property type="molecule type" value="Genomic_DNA"/>
</dbReference>
<accession>A0AAW2K424</accession>
<evidence type="ECO:0000313" key="1">
    <source>
        <dbReference type="EMBL" id="KAL0301634.1"/>
    </source>
</evidence>
<comment type="caution">
    <text evidence="1">The sequence shown here is derived from an EMBL/GenBank/DDBJ whole genome shotgun (WGS) entry which is preliminary data.</text>
</comment>
<name>A0AAW2K424_SESRA</name>
<protein>
    <submittedName>
        <fullName evidence="1">Uncharacterized protein</fullName>
    </submittedName>
</protein>
<gene>
    <name evidence="1" type="ORF">Sradi_6440200</name>
</gene>
<reference evidence="1" key="2">
    <citation type="journal article" date="2024" name="Plant">
        <title>Genomic evolution and insights into agronomic trait innovations of Sesamum species.</title>
        <authorList>
            <person name="Miao H."/>
            <person name="Wang L."/>
            <person name="Qu L."/>
            <person name="Liu H."/>
            <person name="Sun Y."/>
            <person name="Le M."/>
            <person name="Wang Q."/>
            <person name="Wei S."/>
            <person name="Zheng Y."/>
            <person name="Lin W."/>
            <person name="Duan Y."/>
            <person name="Cao H."/>
            <person name="Xiong S."/>
            <person name="Wang X."/>
            <person name="Wei L."/>
            <person name="Li C."/>
            <person name="Ma Q."/>
            <person name="Ju M."/>
            <person name="Zhao R."/>
            <person name="Li G."/>
            <person name="Mu C."/>
            <person name="Tian Q."/>
            <person name="Mei H."/>
            <person name="Zhang T."/>
            <person name="Gao T."/>
            <person name="Zhang H."/>
        </authorList>
    </citation>
    <scope>NUCLEOTIDE SEQUENCE</scope>
    <source>
        <strain evidence="1">G02</strain>
    </source>
</reference>
<reference evidence="1" key="1">
    <citation type="submission" date="2020-06" db="EMBL/GenBank/DDBJ databases">
        <authorList>
            <person name="Li T."/>
            <person name="Hu X."/>
            <person name="Zhang T."/>
            <person name="Song X."/>
            <person name="Zhang H."/>
            <person name="Dai N."/>
            <person name="Sheng W."/>
            <person name="Hou X."/>
            <person name="Wei L."/>
        </authorList>
    </citation>
    <scope>NUCLEOTIDE SEQUENCE</scope>
    <source>
        <strain evidence="1">G02</strain>
        <tissue evidence="1">Leaf</tissue>
    </source>
</reference>